<dbReference type="AlphaFoldDB" id="A0A0E3UPU2"/>
<keyword evidence="1" id="KW-0732">Signal</keyword>
<accession>A0A0E3UPU2</accession>
<proteinExistence type="predicted"/>
<dbReference type="Proteomes" id="UP000033067">
    <property type="component" value="Chromosome"/>
</dbReference>
<dbReference type="RefSeq" id="WP_158497801.1">
    <property type="nucleotide sequence ID" value="NZ_CP011144.1"/>
</dbReference>
<organism evidence="2 3">
    <name type="scientific">Pseudoxanthomonas suwonensis</name>
    <dbReference type="NCBI Taxonomy" id="314722"/>
    <lineage>
        <taxon>Bacteria</taxon>
        <taxon>Pseudomonadati</taxon>
        <taxon>Pseudomonadota</taxon>
        <taxon>Gammaproteobacteria</taxon>
        <taxon>Lysobacterales</taxon>
        <taxon>Lysobacteraceae</taxon>
        <taxon>Pseudoxanthomonas</taxon>
    </lineage>
</organism>
<feature type="signal peptide" evidence="1">
    <location>
        <begin position="1"/>
        <end position="21"/>
    </location>
</feature>
<dbReference type="InterPro" id="IPR032710">
    <property type="entry name" value="NTF2-like_dom_sf"/>
</dbReference>
<evidence type="ECO:0000313" key="2">
    <source>
        <dbReference type="EMBL" id="AKC88115.1"/>
    </source>
</evidence>
<dbReference type="InterPro" id="IPR039437">
    <property type="entry name" value="FrzH/put_lumazine-bd"/>
</dbReference>
<reference evidence="2 3" key="1">
    <citation type="journal article" date="2015" name="Genome Announc.">
        <title>Complete Genome Sequence of Pseudoxanthomonas suwonensis Strain J1, a Cellulose-Degrading Bacterium Isolated from Leaf- and Wood-Enriched Soil.</title>
        <authorList>
            <person name="Hou L."/>
            <person name="Jiang J."/>
            <person name="Xu Z."/>
            <person name="Zhou Y."/>
            <person name="Leung F.C."/>
        </authorList>
    </citation>
    <scope>NUCLEOTIDE SEQUENCE [LARGE SCALE GENOMIC DNA]</scope>
    <source>
        <strain evidence="2 3">J1</strain>
    </source>
</reference>
<dbReference type="OrthoDB" id="5732224at2"/>
<evidence type="ECO:0008006" key="4">
    <source>
        <dbReference type="Google" id="ProtNLM"/>
    </source>
</evidence>
<sequence>MSLRHLPFALALIATAASAPASERAAPVDDDLSAIRSAALDYAEGWYSGDRERMARSLHESLAKRAYLPDAAGKRMLNGMDKDELLAANRPANLERYRDAPRQAEVEILDRYGNAASVRLKMDGWVDYLHVVRDDQGQWRIINVLWELDPA</sequence>
<dbReference type="SUPFAM" id="SSF54427">
    <property type="entry name" value="NTF2-like"/>
    <property type="match status" value="1"/>
</dbReference>
<dbReference type="PATRIC" id="fig|314722.6.peg.307"/>
<evidence type="ECO:0000256" key="1">
    <source>
        <dbReference type="SAM" id="SignalP"/>
    </source>
</evidence>
<dbReference type="Pfam" id="PF12893">
    <property type="entry name" value="Lumazine_bd_2"/>
    <property type="match status" value="1"/>
</dbReference>
<keyword evidence="3" id="KW-1185">Reference proteome</keyword>
<protein>
    <recommendedName>
        <fullName evidence="4">DUF4440 domain-containing protein</fullName>
    </recommendedName>
</protein>
<feature type="chain" id="PRO_5002412995" description="DUF4440 domain-containing protein" evidence="1">
    <location>
        <begin position="22"/>
        <end position="151"/>
    </location>
</feature>
<dbReference type="EMBL" id="CP011144">
    <property type="protein sequence ID" value="AKC88115.1"/>
    <property type="molecule type" value="Genomic_DNA"/>
</dbReference>
<evidence type="ECO:0000313" key="3">
    <source>
        <dbReference type="Proteomes" id="UP000033067"/>
    </source>
</evidence>
<dbReference type="KEGG" id="psuw:WQ53_01465"/>
<name>A0A0E3UPU2_9GAMM</name>
<gene>
    <name evidence="2" type="ORF">WQ53_01465</name>
</gene>
<dbReference type="Gene3D" id="3.10.450.50">
    <property type="match status" value="1"/>
</dbReference>